<keyword evidence="3" id="KW-1185">Reference proteome</keyword>
<comment type="caution">
    <text evidence="2">The sequence shown here is derived from an EMBL/GenBank/DDBJ whole genome shotgun (WGS) entry which is preliminary data.</text>
</comment>
<dbReference type="RefSeq" id="WP_284294548.1">
    <property type="nucleotide sequence ID" value="NZ_BSUK01000001.1"/>
</dbReference>
<evidence type="ECO:0000256" key="1">
    <source>
        <dbReference type="SAM" id="MobiDB-lite"/>
    </source>
</evidence>
<feature type="region of interest" description="Disordered" evidence="1">
    <location>
        <begin position="1"/>
        <end position="47"/>
    </location>
</feature>
<accession>A0ABQ6I7I5</accession>
<name>A0ABQ6I7I5_9MICO</name>
<evidence type="ECO:0000313" key="2">
    <source>
        <dbReference type="EMBL" id="GMA26192.1"/>
    </source>
</evidence>
<dbReference type="Proteomes" id="UP001157091">
    <property type="component" value="Unassembled WGS sequence"/>
</dbReference>
<reference evidence="3" key="1">
    <citation type="journal article" date="2019" name="Int. J. Syst. Evol. Microbiol.">
        <title>The Global Catalogue of Microorganisms (GCM) 10K type strain sequencing project: providing services to taxonomists for standard genome sequencing and annotation.</title>
        <authorList>
            <consortium name="The Broad Institute Genomics Platform"/>
            <consortium name="The Broad Institute Genome Sequencing Center for Infectious Disease"/>
            <person name="Wu L."/>
            <person name="Ma J."/>
        </authorList>
    </citation>
    <scope>NUCLEOTIDE SEQUENCE [LARGE SCALE GENOMIC DNA]</scope>
    <source>
        <strain evidence="3">NBRC 106348</strain>
    </source>
</reference>
<proteinExistence type="predicted"/>
<dbReference type="EMBL" id="BSUK01000001">
    <property type="protein sequence ID" value="GMA26192.1"/>
    <property type="molecule type" value="Genomic_DNA"/>
</dbReference>
<evidence type="ECO:0000313" key="3">
    <source>
        <dbReference type="Proteomes" id="UP001157091"/>
    </source>
</evidence>
<gene>
    <name evidence="2" type="ORF">GCM10025864_39510</name>
</gene>
<protein>
    <submittedName>
        <fullName evidence="2">Uncharacterized protein</fullName>
    </submittedName>
</protein>
<sequence>MADEATQDAVAQAVEQDVTTDQSTAGDDEQTPALRRWATLARRRSTP</sequence>
<organism evidence="2 3">
    <name type="scientific">Luteimicrobium album</name>
    <dbReference type="NCBI Taxonomy" id="1054550"/>
    <lineage>
        <taxon>Bacteria</taxon>
        <taxon>Bacillati</taxon>
        <taxon>Actinomycetota</taxon>
        <taxon>Actinomycetes</taxon>
        <taxon>Micrococcales</taxon>
        <taxon>Luteimicrobium</taxon>
    </lineage>
</organism>